<name>A0AAD7MZ18_9AGAR</name>
<feature type="compositionally biased region" description="Low complexity" evidence="1">
    <location>
        <begin position="175"/>
        <end position="191"/>
    </location>
</feature>
<organism evidence="3 4">
    <name type="scientific">Mycena metata</name>
    <dbReference type="NCBI Taxonomy" id="1033252"/>
    <lineage>
        <taxon>Eukaryota</taxon>
        <taxon>Fungi</taxon>
        <taxon>Dikarya</taxon>
        <taxon>Basidiomycota</taxon>
        <taxon>Agaricomycotina</taxon>
        <taxon>Agaricomycetes</taxon>
        <taxon>Agaricomycetidae</taxon>
        <taxon>Agaricales</taxon>
        <taxon>Marasmiineae</taxon>
        <taxon>Mycenaceae</taxon>
        <taxon>Mycena</taxon>
    </lineage>
</organism>
<feature type="chain" id="PRO_5041988498" evidence="2">
    <location>
        <begin position="20"/>
        <end position="220"/>
    </location>
</feature>
<gene>
    <name evidence="3" type="ORF">B0H16DRAFT_1891058</name>
</gene>
<dbReference type="Proteomes" id="UP001215598">
    <property type="component" value="Unassembled WGS sequence"/>
</dbReference>
<proteinExistence type="predicted"/>
<dbReference type="AlphaFoldDB" id="A0AAD7MZ18"/>
<accession>A0AAD7MZ18</accession>
<dbReference type="EMBL" id="JARKIB010000107">
    <property type="protein sequence ID" value="KAJ7739327.1"/>
    <property type="molecule type" value="Genomic_DNA"/>
</dbReference>
<feature type="region of interest" description="Disordered" evidence="1">
    <location>
        <begin position="165"/>
        <end position="191"/>
    </location>
</feature>
<feature type="signal peptide" evidence="2">
    <location>
        <begin position="1"/>
        <end position="19"/>
    </location>
</feature>
<keyword evidence="2" id="KW-0732">Signal</keyword>
<evidence type="ECO:0000313" key="3">
    <source>
        <dbReference type="EMBL" id="KAJ7739327.1"/>
    </source>
</evidence>
<reference evidence="3" key="1">
    <citation type="submission" date="2023-03" db="EMBL/GenBank/DDBJ databases">
        <title>Massive genome expansion in bonnet fungi (Mycena s.s.) driven by repeated elements and novel gene families across ecological guilds.</title>
        <authorList>
            <consortium name="Lawrence Berkeley National Laboratory"/>
            <person name="Harder C.B."/>
            <person name="Miyauchi S."/>
            <person name="Viragh M."/>
            <person name="Kuo A."/>
            <person name="Thoen E."/>
            <person name="Andreopoulos B."/>
            <person name="Lu D."/>
            <person name="Skrede I."/>
            <person name="Drula E."/>
            <person name="Henrissat B."/>
            <person name="Morin E."/>
            <person name="Kohler A."/>
            <person name="Barry K."/>
            <person name="LaButti K."/>
            <person name="Morin E."/>
            <person name="Salamov A."/>
            <person name="Lipzen A."/>
            <person name="Mereny Z."/>
            <person name="Hegedus B."/>
            <person name="Baldrian P."/>
            <person name="Stursova M."/>
            <person name="Weitz H."/>
            <person name="Taylor A."/>
            <person name="Grigoriev I.V."/>
            <person name="Nagy L.G."/>
            <person name="Martin F."/>
            <person name="Kauserud H."/>
        </authorList>
    </citation>
    <scope>NUCLEOTIDE SEQUENCE</scope>
    <source>
        <strain evidence="3">CBHHK182m</strain>
    </source>
</reference>
<keyword evidence="4" id="KW-1185">Reference proteome</keyword>
<evidence type="ECO:0000256" key="1">
    <source>
        <dbReference type="SAM" id="MobiDB-lite"/>
    </source>
</evidence>
<sequence>MARILISLVSLVCVYQTLAAPVIARNSTLPASDECLVPNAQISSALSSLSTIIPASDVLKTGPLFAVEQSLFKVTGLTALLAGDEPPHRHAAWQVVQHNSGGYPQGSNRGTRRYDGCPSVSLCILIILGTRLTPARHSASNANSDRTTQTLAKVTTALKQAASSLNKDLTDCPPSASSSASSKGSAAADAVQASAAAAAEATILAGGVKELPSGTSFGRR</sequence>
<evidence type="ECO:0000313" key="4">
    <source>
        <dbReference type="Proteomes" id="UP001215598"/>
    </source>
</evidence>
<protein>
    <submittedName>
        <fullName evidence="3">Uncharacterized protein</fullName>
    </submittedName>
</protein>
<comment type="caution">
    <text evidence="3">The sequence shown here is derived from an EMBL/GenBank/DDBJ whole genome shotgun (WGS) entry which is preliminary data.</text>
</comment>
<evidence type="ECO:0000256" key="2">
    <source>
        <dbReference type="SAM" id="SignalP"/>
    </source>
</evidence>